<keyword evidence="2" id="KW-1185">Reference proteome</keyword>
<gene>
    <name evidence="1" type="ORF">STAIW_v1c07360</name>
</gene>
<dbReference type="Proteomes" id="UP000014984">
    <property type="component" value="Chromosome"/>
</dbReference>
<organism evidence="1 2">
    <name type="scientific">Spiroplasma taiwanense CT-1</name>
    <dbReference type="NCBI Taxonomy" id="1276220"/>
    <lineage>
        <taxon>Bacteria</taxon>
        <taxon>Bacillati</taxon>
        <taxon>Mycoplasmatota</taxon>
        <taxon>Mollicutes</taxon>
        <taxon>Entomoplasmatales</taxon>
        <taxon>Spiroplasmataceae</taxon>
        <taxon>Spiroplasma</taxon>
    </lineage>
</organism>
<sequence length="274" mass="32095">MKKIFLSIIGLSTLITMPLLIKFNDSNFKENSQKLDKNVQKEYENVQNYDSNVDYDYKTGLRYNPTYPTFTKNMNYYGKDRRTFIHRYSDFGSLNSFNSSYDFNKEISKGDRNKWWGQEWTTLSINTLDYVPSKAEFLKNYTSITADLYYGYNFTNNGSKGWQQSSAKMNMGTPTRKIFNYNLNSSSGSYIFLNPSFNHSSNDYHRIEAKLSHSWSGNTLNFKITTNTMLNYNAGSSYRHGAYIGIDSRTIKFNSSFSLLVYWIWKRTKPKKIK</sequence>
<dbReference type="AlphaFoldDB" id="S5MC92"/>
<protein>
    <submittedName>
        <fullName evidence="1">Uncharacterized protein</fullName>
    </submittedName>
</protein>
<dbReference type="OrthoDB" id="400200at2"/>
<dbReference type="HOGENOM" id="CLU_1015295_0_0_14"/>
<dbReference type="PATRIC" id="fig|1276220.3.peg.751"/>
<dbReference type="RefSeq" id="WP_020834487.1">
    <property type="nucleotide sequence ID" value="NC_021846.1"/>
</dbReference>
<dbReference type="STRING" id="1276220.STAIW_v1c07360"/>
<reference evidence="1 2" key="1">
    <citation type="journal article" date="2013" name="Genome Biol. Evol.">
        <title>Comparison of metabolic capacities and inference of gene content evolution in mosquito-associated Spiroplasma diminutum and S. taiwanense.</title>
        <authorList>
            <person name="Lo W.S."/>
            <person name="Ku C."/>
            <person name="Chen L.L."/>
            <person name="Chang T.H."/>
            <person name="Kuo C.H."/>
        </authorList>
    </citation>
    <scope>NUCLEOTIDE SEQUENCE [LARGE SCALE GENOMIC DNA]</scope>
    <source>
        <strain evidence="1">CT-1</strain>
    </source>
</reference>
<accession>S5MC92</accession>
<dbReference type="EMBL" id="CP005074">
    <property type="protein sequence ID" value="AGR41348.1"/>
    <property type="molecule type" value="Genomic_DNA"/>
</dbReference>
<dbReference type="KEGG" id="stai:STAIW_v1c07360"/>
<proteinExistence type="predicted"/>
<evidence type="ECO:0000313" key="1">
    <source>
        <dbReference type="EMBL" id="AGR41348.1"/>
    </source>
</evidence>
<evidence type="ECO:0000313" key="2">
    <source>
        <dbReference type="Proteomes" id="UP000014984"/>
    </source>
</evidence>
<name>S5MC92_9MOLU</name>